<dbReference type="InterPro" id="IPR052033">
    <property type="entry name" value="Glutaryl-CoA_DH_mitochondrial"/>
</dbReference>
<evidence type="ECO:0000256" key="2">
    <source>
        <dbReference type="ARBA" id="ARBA00004305"/>
    </source>
</evidence>
<dbReference type="Gene3D" id="1.20.140.10">
    <property type="entry name" value="Butyryl-CoA Dehydrogenase, subunit A, domain 3"/>
    <property type="match status" value="1"/>
</dbReference>
<reference evidence="17 18" key="1">
    <citation type="submission" date="2015-01" db="EMBL/GenBank/DDBJ databases">
        <title>The Genome Sequence of Rhinocladiella mackenzie CBS 650.93.</title>
        <authorList>
            <consortium name="The Broad Institute Genomics Platform"/>
            <person name="Cuomo C."/>
            <person name="de Hoog S."/>
            <person name="Gorbushina A."/>
            <person name="Stielow B."/>
            <person name="Teixiera M."/>
            <person name="Abouelleil A."/>
            <person name="Chapman S.B."/>
            <person name="Priest M."/>
            <person name="Young S.K."/>
            <person name="Wortman J."/>
            <person name="Nusbaum C."/>
            <person name="Birren B."/>
        </authorList>
    </citation>
    <scope>NUCLEOTIDE SEQUENCE [LARGE SCALE GENOMIC DNA]</scope>
    <source>
        <strain evidence="17 18">CBS 650.93</strain>
    </source>
</reference>
<evidence type="ECO:0000259" key="15">
    <source>
        <dbReference type="Pfam" id="PF02770"/>
    </source>
</evidence>
<dbReference type="SUPFAM" id="SSF47203">
    <property type="entry name" value="Acyl-CoA dehydrogenase C-terminal domain-like"/>
    <property type="match status" value="1"/>
</dbReference>
<dbReference type="GO" id="GO:0050660">
    <property type="term" value="F:flavin adenine dinucleotide binding"/>
    <property type="evidence" value="ECO:0007669"/>
    <property type="project" value="InterPro"/>
</dbReference>
<feature type="domain" description="Acyl-CoA dehydrogenase/oxidase N-terminal" evidence="16">
    <location>
        <begin position="48"/>
        <end position="158"/>
    </location>
</feature>
<comment type="subcellular location">
    <subcellularLocation>
        <location evidence="2">Mitochondrion matrix</location>
    </subcellularLocation>
</comment>
<sequence length="426" mass="46953">MATSFLTNHSARRLLCRRGRFNCLLRYASTRSTFKWDDPLGSQNLLNEEEVGIQETARSYCREQLLPRVVDAYRTETYDRNILREMGELGLLGPTIKGYGCAGVSSVSAGLITREVEHVDSGYRSGMSVQSSLVMGPIDQFGTKAQKDRWLEKLAQGKLVGCFGLTEPNHGSDPGSMETTAKPHPTKKGYYLLSGAKTWITNSPVADLLVVWAKLDGQIRGFVIERDQCPRGTLETPALKNKTGLRASITGMIQLDSCPVPEENMLDVSGLQGPFSCLNSARYGIAWGVMGALEDCIDRARSYALDRKQFGYPLAKFQLIQRKLADAATDAAYGILAAYQVGRLKDDLTDSNVDPEMISLIKRQNCDRALVNARALQEIFGGNAVSDEYHVGRHVANLFVTQTYEGQSDIHALILGRAITGIQAFR</sequence>
<feature type="domain" description="Acyl-CoA dehydrogenase/oxidase C-terminal" evidence="14">
    <location>
        <begin position="276"/>
        <end position="419"/>
    </location>
</feature>
<dbReference type="InterPro" id="IPR037069">
    <property type="entry name" value="AcylCoA_DH/ox_N_sf"/>
</dbReference>
<dbReference type="FunFam" id="1.10.540.10:FF:000003">
    <property type="entry name" value="glutaryl-CoA dehydrogenase, mitochondrial"/>
    <property type="match status" value="1"/>
</dbReference>
<dbReference type="InterPro" id="IPR009075">
    <property type="entry name" value="AcylCo_DH/oxidase_C"/>
</dbReference>
<dbReference type="Pfam" id="PF02771">
    <property type="entry name" value="Acyl-CoA_dh_N"/>
    <property type="match status" value="1"/>
</dbReference>
<evidence type="ECO:0000256" key="10">
    <source>
        <dbReference type="ARBA" id="ARBA00037927"/>
    </source>
</evidence>
<dbReference type="VEuPathDB" id="FungiDB:Z518_04542"/>
<dbReference type="FunFam" id="1.20.140.10:FF:000006">
    <property type="entry name" value="Glutaryl-CoA dehydrogenase, mitochondrial"/>
    <property type="match status" value="1"/>
</dbReference>
<evidence type="ECO:0000256" key="1">
    <source>
        <dbReference type="ARBA" id="ARBA00001974"/>
    </source>
</evidence>
<evidence type="ECO:0000256" key="6">
    <source>
        <dbReference type="ARBA" id="ARBA00022946"/>
    </source>
</evidence>
<dbReference type="FunFam" id="2.40.110.10:FF:000008">
    <property type="entry name" value="Glutaryl-CoA dehydrogenase, mitochondrial"/>
    <property type="match status" value="1"/>
</dbReference>
<keyword evidence="8" id="KW-0496">Mitochondrion</keyword>
<dbReference type="GO" id="GO:0033539">
    <property type="term" value="P:fatty acid beta-oxidation using acyl-CoA dehydrogenase"/>
    <property type="evidence" value="ECO:0007669"/>
    <property type="project" value="TreeGrafter"/>
</dbReference>
<evidence type="ECO:0000259" key="14">
    <source>
        <dbReference type="Pfam" id="PF00441"/>
    </source>
</evidence>
<keyword evidence="5 13" id="KW-0274">FAD</keyword>
<protein>
    <recommendedName>
        <fullName evidence="11">glutaryl-CoA dehydrogenase (ETF)</fullName>
        <ecNumber evidence="11">1.3.8.6</ecNumber>
    </recommendedName>
</protein>
<evidence type="ECO:0000256" key="11">
    <source>
        <dbReference type="ARBA" id="ARBA00039033"/>
    </source>
</evidence>
<dbReference type="Gene3D" id="1.10.540.10">
    <property type="entry name" value="Acyl-CoA dehydrogenase/oxidase, N-terminal domain"/>
    <property type="match status" value="1"/>
</dbReference>
<dbReference type="InterPro" id="IPR046373">
    <property type="entry name" value="Acyl-CoA_Oxase/DH_mid-dom_sf"/>
</dbReference>
<dbReference type="GeneID" id="25292613"/>
<gene>
    <name evidence="17" type="ORF">Z518_04542</name>
</gene>
<dbReference type="EC" id="1.3.8.6" evidence="11"/>
<dbReference type="CDD" id="cd01151">
    <property type="entry name" value="GCD"/>
    <property type="match status" value="1"/>
</dbReference>
<comment type="cofactor">
    <cofactor evidence="1 13">
        <name>FAD</name>
        <dbReference type="ChEBI" id="CHEBI:57692"/>
    </cofactor>
</comment>
<dbReference type="GO" id="GO:0000062">
    <property type="term" value="F:fatty-acyl-CoA binding"/>
    <property type="evidence" value="ECO:0007669"/>
    <property type="project" value="TreeGrafter"/>
</dbReference>
<dbReference type="GO" id="GO:0005759">
    <property type="term" value="C:mitochondrial matrix"/>
    <property type="evidence" value="ECO:0007669"/>
    <property type="project" value="UniProtKB-SubCell"/>
</dbReference>
<feature type="domain" description="Acyl-CoA oxidase/dehydrogenase middle" evidence="15">
    <location>
        <begin position="162"/>
        <end position="258"/>
    </location>
</feature>
<dbReference type="Pfam" id="PF00441">
    <property type="entry name" value="Acyl-CoA_dh_1"/>
    <property type="match status" value="1"/>
</dbReference>
<evidence type="ECO:0000256" key="9">
    <source>
        <dbReference type="ARBA" id="ARBA00037899"/>
    </source>
</evidence>
<dbReference type="InterPro" id="IPR006091">
    <property type="entry name" value="Acyl-CoA_Oxase/DH_mid-dom"/>
</dbReference>
<dbReference type="InterPro" id="IPR036250">
    <property type="entry name" value="AcylCo_DH-like_C"/>
</dbReference>
<evidence type="ECO:0000256" key="5">
    <source>
        <dbReference type="ARBA" id="ARBA00022827"/>
    </source>
</evidence>
<evidence type="ECO:0000256" key="3">
    <source>
        <dbReference type="ARBA" id="ARBA00009347"/>
    </source>
</evidence>
<keyword evidence="6" id="KW-0809">Transit peptide</keyword>
<dbReference type="RefSeq" id="XP_013273702.1">
    <property type="nucleotide sequence ID" value="XM_013418248.1"/>
</dbReference>
<dbReference type="HOGENOM" id="CLU_018204_8_0_1"/>
<dbReference type="STRING" id="1442369.A0A0D2ITT3"/>
<dbReference type="SUPFAM" id="SSF56645">
    <property type="entry name" value="Acyl-CoA dehydrogenase NM domain-like"/>
    <property type="match status" value="1"/>
</dbReference>
<evidence type="ECO:0000313" key="17">
    <source>
        <dbReference type="EMBL" id="KIX06566.1"/>
    </source>
</evidence>
<evidence type="ECO:0000256" key="12">
    <source>
        <dbReference type="ARBA" id="ARBA00049493"/>
    </source>
</evidence>
<evidence type="ECO:0000313" key="18">
    <source>
        <dbReference type="Proteomes" id="UP000053617"/>
    </source>
</evidence>
<comment type="pathway">
    <text evidence="9">Amino-acid metabolism; lysine degradation.</text>
</comment>
<evidence type="ECO:0000256" key="13">
    <source>
        <dbReference type="RuleBase" id="RU362125"/>
    </source>
</evidence>
<dbReference type="InterPro" id="IPR013786">
    <property type="entry name" value="AcylCoA_DH/ox_N"/>
</dbReference>
<dbReference type="Proteomes" id="UP000053617">
    <property type="component" value="Unassembled WGS sequence"/>
</dbReference>
<keyword evidence="4 13" id="KW-0285">Flavoprotein</keyword>
<comment type="catalytic activity">
    <reaction evidence="12">
        <text>glutaryl-CoA + oxidized [electron-transfer flavoprotein] + 2 H(+) = (2E)-butenoyl-CoA + reduced [electron-transfer flavoprotein] + CO2</text>
        <dbReference type="Rhea" id="RHEA:13389"/>
        <dbReference type="Rhea" id="RHEA-COMP:10685"/>
        <dbReference type="Rhea" id="RHEA-COMP:10686"/>
        <dbReference type="ChEBI" id="CHEBI:15378"/>
        <dbReference type="ChEBI" id="CHEBI:16526"/>
        <dbReference type="ChEBI" id="CHEBI:57332"/>
        <dbReference type="ChEBI" id="CHEBI:57378"/>
        <dbReference type="ChEBI" id="CHEBI:57692"/>
        <dbReference type="ChEBI" id="CHEBI:58307"/>
        <dbReference type="EC" id="1.3.8.6"/>
    </reaction>
</comment>
<comment type="pathway">
    <text evidence="10">Amino-acid metabolism; tryptophan metabolism.</text>
</comment>
<dbReference type="InterPro" id="IPR009100">
    <property type="entry name" value="AcylCoA_DH/oxidase_NM_dom_sf"/>
</dbReference>
<keyword evidence="18" id="KW-1185">Reference proteome</keyword>
<evidence type="ECO:0000256" key="4">
    <source>
        <dbReference type="ARBA" id="ARBA00022630"/>
    </source>
</evidence>
<dbReference type="PANTHER" id="PTHR42807:SF1">
    <property type="entry name" value="GLUTARYL-COA DEHYDROGENASE, MITOCHONDRIAL"/>
    <property type="match status" value="1"/>
</dbReference>
<dbReference type="GO" id="GO:0046949">
    <property type="term" value="P:fatty-acyl-CoA biosynthetic process"/>
    <property type="evidence" value="ECO:0007669"/>
    <property type="project" value="TreeGrafter"/>
</dbReference>
<organism evidence="17 18">
    <name type="scientific">Rhinocladiella mackenziei CBS 650.93</name>
    <dbReference type="NCBI Taxonomy" id="1442369"/>
    <lineage>
        <taxon>Eukaryota</taxon>
        <taxon>Fungi</taxon>
        <taxon>Dikarya</taxon>
        <taxon>Ascomycota</taxon>
        <taxon>Pezizomycotina</taxon>
        <taxon>Eurotiomycetes</taxon>
        <taxon>Chaetothyriomycetidae</taxon>
        <taxon>Chaetothyriales</taxon>
        <taxon>Herpotrichiellaceae</taxon>
        <taxon>Rhinocladiella</taxon>
    </lineage>
</organism>
<dbReference type="PANTHER" id="PTHR42807">
    <property type="entry name" value="GLUTARYL-COA DEHYDROGENASE, MITOCHONDRIAL"/>
    <property type="match status" value="1"/>
</dbReference>
<dbReference type="GO" id="GO:0004361">
    <property type="term" value="F:glutaryl-CoA dehydrogenase activity"/>
    <property type="evidence" value="ECO:0007669"/>
    <property type="project" value="UniProtKB-EC"/>
</dbReference>
<dbReference type="GO" id="GO:0005743">
    <property type="term" value="C:mitochondrial inner membrane"/>
    <property type="evidence" value="ECO:0007669"/>
    <property type="project" value="TreeGrafter"/>
</dbReference>
<proteinExistence type="inferred from homology"/>
<evidence type="ECO:0000256" key="8">
    <source>
        <dbReference type="ARBA" id="ARBA00023128"/>
    </source>
</evidence>
<comment type="similarity">
    <text evidence="3 13">Belongs to the acyl-CoA dehydrogenase family.</text>
</comment>
<dbReference type="Gene3D" id="2.40.110.10">
    <property type="entry name" value="Butyryl-CoA Dehydrogenase, subunit A, domain 2"/>
    <property type="match status" value="1"/>
</dbReference>
<dbReference type="AlphaFoldDB" id="A0A0D2ITT3"/>
<keyword evidence="7 13" id="KW-0560">Oxidoreductase</keyword>
<accession>A0A0D2ITT3</accession>
<dbReference type="OrthoDB" id="435240at2759"/>
<dbReference type="EMBL" id="KN847477">
    <property type="protein sequence ID" value="KIX06566.1"/>
    <property type="molecule type" value="Genomic_DNA"/>
</dbReference>
<evidence type="ECO:0000256" key="7">
    <source>
        <dbReference type="ARBA" id="ARBA00023002"/>
    </source>
</evidence>
<evidence type="ECO:0000259" key="16">
    <source>
        <dbReference type="Pfam" id="PF02771"/>
    </source>
</evidence>
<name>A0A0D2ITT3_9EURO</name>
<dbReference type="Pfam" id="PF02770">
    <property type="entry name" value="Acyl-CoA_dh_M"/>
    <property type="match status" value="1"/>
</dbReference>